<dbReference type="EMBL" id="CAJNOU010000513">
    <property type="protein sequence ID" value="CAF1019457.1"/>
    <property type="molecule type" value="Genomic_DNA"/>
</dbReference>
<dbReference type="EMBL" id="CAJOBE010002008">
    <property type="protein sequence ID" value="CAF3792010.1"/>
    <property type="molecule type" value="Genomic_DNA"/>
</dbReference>
<dbReference type="EMBL" id="CAJNOH010000323">
    <property type="protein sequence ID" value="CAF1000032.1"/>
    <property type="molecule type" value="Genomic_DNA"/>
</dbReference>
<dbReference type="Proteomes" id="UP000663823">
    <property type="component" value="Unassembled WGS sequence"/>
</dbReference>
<comment type="caution">
    <text evidence="9">The sequence shown here is derived from an EMBL/GenBank/DDBJ whole genome shotgun (WGS) entry which is preliminary data.</text>
</comment>
<dbReference type="Proteomes" id="UP000663889">
    <property type="component" value="Unassembled WGS sequence"/>
</dbReference>
<protein>
    <submittedName>
        <fullName evidence="9">Uncharacterized protein</fullName>
    </submittedName>
</protein>
<evidence type="ECO:0000313" key="6">
    <source>
        <dbReference type="EMBL" id="CAF1129756.1"/>
    </source>
</evidence>
<keyword evidence="11" id="KW-1185">Reference proteome</keyword>
<sequence length="154" mass="17531">MTIDHCQAWNETDLTENITEIIPPQPFVYYGRYHQRRSRREYLYKNSTSDLNTIETVLSILPLDRLGAIIGQIMATSLKEIFNPNVGKKIINVLENQVPSLLTSLFSNLFSTFRIPARASTSNITVSINISTNKPLSNSSTPSLINFMRRPRTK</sequence>
<evidence type="ECO:0000313" key="4">
    <source>
        <dbReference type="EMBL" id="CAF1084052.1"/>
    </source>
</evidence>
<dbReference type="Proteomes" id="UP000663874">
    <property type="component" value="Unassembled WGS sequence"/>
</dbReference>
<dbReference type="Proteomes" id="UP000663836">
    <property type="component" value="Unassembled WGS sequence"/>
</dbReference>
<evidence type="ECO:0000313" key="9">
    <source>
        <dbReference type="EMBL" id="CAF3985447.1"/>
    </source>
</evidence>
<evidence type="ECO:0000313" key="8">
    <source>
        <dbReference type="EMBL" id="CAF3792010.1"/>
    </source>
</evidence>
<dbReference type="Proteomes" id="UP000663882">
    <property type="component" value="Unassembled WGS sequence"/>
</dbReference>
<proteinExistence type="predicted"/>
<organism evidence="9 10">
    <name type="scientific">Rotaria sordida</name>
    <dbReference type="NCBI Taxonomy" id="392033"/>
    <lineage>
        <taxon>Eukaryota</taxon>
        <taxon>Metazoa</taxon>
        <taxon>Spiralia</taxon>
        <taxon>Gnathifera</taxon>
        <taxon>Rotifera</taxon>
        <taxon>Eurotatoria</taxon>
        <taxon>Bdelloidea</taxon>
        <taxon>Philodinida</taxon>
        <taxon>Philodinidae</taxon>
        <taxon>Rotaria</taxon>
    </lineage>
</organism>
<reference evidence="9" key="1">
    <citation type="submission" date="2021-02" db="EMBL/GenBank/DDBJ databases">
        <authorList>
            <person name="Nowell W R."/>
        </authorList>
    </citation>
    <scope>NUCLEOTIDE SEQUENCE</scope>
</reference>
<dbReference type="EMBL" id="CAJNOO010000421">
    <property type="protein sequence ID" value="CAF0938768.1"/>
    <property type="molecule type" value="Genomic_DNA"/>
</dbReference>
<dbReference type="AlphaFoldDB" id="A0A819MXY8"/>
<evidence type="ECO:0000313" key="7">
    <source>
        <dbReference type="EMBL" id="CAF3501128.1"/>
    </source>
</evidence>
<dbReference type="EMBL" id="CAJNOT010001020">
    <property type="protein sequence ID" value="CAF1129756.1"/>
    <property type="molecule type" value="Genomic_DNA"/>
</dbReference>
<dbReference type="EMBL" id="CAJOAX010000076">
    <property type="protein sequence ID" value="CAF3501128.1"/>
    <property type="molecule type" value="Genomic_DNA"/>
</dbReference>
<name>A0A819MXY8_9BILA</name>
<evidence type="ECO:0000313" key="3">
    <source>
        <dbReference type="EMBL" id="CAF1019457.1"/>
    </source>
</evidence>
<evidence type="ECO:0000313" key="1">
    <source>
        <dbReference type="EMBL" id="CAF0938768.1"/>
    </source>
</evidence>
<evidence type="ECO:0000313" key="2">
    <source>
        <dbReference type="EMBL" id="CAF1000032.1"/>
    </source>
</evidence>
<dbReference type="EMBL" id="CAJNOL010000491">
    <property type="protein sequence ID" value="CAF1088866.1"/>
    <property type="molecule type" value="Genomic_DNA"/>
</dbReference>
<dbReference type="Proteomes" id="UP000663854">
    <property type="component" value="Unassembled WGS sequence"/>
</dbReference>
<dbReference type="OrthoDB" id="10044346at2759"/>
<dbReference type="EMBL" id="CAJOBD010004217">
    <property type="protein sequence ID" value="CAF3985447.1"/>
    <property type="molecule type" value="Genomic_DNA"/>
</dbReference>
<evidence type="ECO:0000313" key="5">
    <source>
        <dbReference type="EMBL" id="CAF1088866.1"/>
    </source>
</evidence>
<dbReference type="EMBL" id="CAJNOL010000480">
    <property type="protein sequence ID" value="CAF1084052.1"/>
    <property type="molecule type" value="Genomic_DNA"/>
</dbReference>
<gene>
    <name evidence="8" type="ORF">FNK824_LOCUS14497</name>
    <name evidence="9" type="ORF">JBS370_LOCUS25418</name>
    <name evidence="4" type="ORF">JXQ802_LOCUS18336</name>
    <name evidence="5" type="ORF">JXQ802_LOCUS18580</name>
    <name evidence="7" type="ORF">OTI717_LOCUS1713</name>
    <name evidence="2" type="ORF">PYM288_LOCUS14554</name>
    <name evidence="1" type="ORF">RFH988_LOCUS10957</name>
    <name evidence="3" type="ORF">SEV965_LOCUS11723</name>
    <name evidence="6" type="ORF">ZHD862_LOCUS19076</name>
</gene>
<evidence type="ECO:0000313" key="10">
    <source>
        <dbReference type="Proteomes" id="UP000663836"/>
    </source>
</evidence>
<evidence type="ECO:0000313" key="11">
    <source>
        <dbReference type="Proteomes" id="UP000663870"/>
    </source>
</evidence>
<dbReference type="Proteomes" id="UP000663870">
    <property type="component" value="Unassembled WGS sequence"/>
</dbReference>
<accession>A0A819MXY8</accession>
<dbReference type="Proteomes" id="UP000663864">
    <property type="component" value="Unassembled WGS sequence"/>
</dbReference>